<evidence type="ECO:0000313" key="2">
    <source>
        <dbReference type="Proteomes" id="UP000799291"/>
    </source>
</evidence>
<dbReference type="EMBL" id="MU005570">
    <property type="protein sequence ID" value="KAF2690911.1"/>
    <property type="molecule type" value="Genomic_DNA"/>
</dbReference>
<protein>
    <submittedName>
        <fullName evidence="1">Uncharacterized protein</fullName>
    </submittedName>
</protein>
<reference evidence="1" key="1">
    <citation type="journal article" date="2020" name="Stud. Mycol.">
        <title>101 Dothideomycetes genomes: a test case for predicting lifestyles and emergence of pathogens.</title>
        <authorList>
            <person name="Haridas S."/>
            <person name="Albert R."/>
            <person name="Binder M."/>
            <person name="Bloem J."/>
            <person name="Labutti K."/>
            <person name="Salamov A."/>
            <person name="Andreopoulos B."/>
            <person name="Baker S."/>
            <person name="Barry K."/>
            <person name="Bills G."/>
            <person name="Bluhm B."/>
            <person name="Cannon C."/>
            <person name="Castanera R."/>
            <person name="Culley D."/>
            <person name="Daum C."/>
            <person name="Ezra D."/>
            <person name="Gonzalez J."/>
            <person name="Henrissat B."/>
            <person name="Kuo A."/>
            <person name="Liang C."/>
            <person name="Lipzen A."/>
            <person name="Lutzoni F."/>
            <person name="Magnuson J."/>
            <person name="Mondo S."/>
            <person name="Nolan M."/>
            <person name="Ohm R."/>
            <person name="Pangilinan J."/>
            <person name="Park H.-J."/>
            <person name="Ramirez L."/>
            <person name="Alfaro M."/>
            <person name="Sun H."/>
            <person name="Tritt A."/>
            <person name="Yoshinaga Y."/>
            <person name="Zwiers L.-H."/>
            <person name="Turgeon B."/>
            <person name="Goodwin S."/>
            <person name="Spatafora J."/>
            <person name="Crous P."/>
            <person name="Grigoriev I."/>
        </authorList>
    </citation>
    <scope>NUCLEOTIDE SEQUENCE</scope>
    <source>
        <strain evidence="1">CBS 122367</strain>
    </source>
</reference>
<name>A0A6G1JL12_9PLEO</name>
<gene>
    <name evidence="1" type="ORF">K458DRAFT_382491</name>
</gene>
<sequence length="240" mass="26823">MSSPNSPIRSKSRRLHTFLEELHSQLIGDDLYMVLAGMPKHNDLTFRPRKDDSDAPAGLFNGRNSSRIYACPNGQMYSIDNNANPSVEPLLTQWDGILPGHEELHPVPPFNWSKDLSQELASGTPIPPQVLSLIQLYFLAWAVGNQPPVLDLQLPSIPHLVEALETLSKTEEDRSTLFMPNHEDKTDFDVLGVHFSLTLEPEESPQVSDDESLRSLFSNHEPPSLIPEALIQIFKAPLFG</sequence>
<dbReference type="AlphaFoldDB" id="A0A6G1JL12"/>
<organism evidence="1 2">
    <name type="scientific">Lentithecium fluviatile CBS 122367</name>
    <dbReference type="NCBI Taxonomy" id="1168545"/>
    <lineage>
        <taxon>Eukaryota</taxon>
        <taxon>Fungi</taxon>
        <taxon>Dikarya</taxon>
        <taxon>Ascomycota</taxon>
        <taxon>Pezizomycotina</taxon>
        <taxon>Dothideomycetes</taxon>
        <taxon>Pleosporomycetidae</taxon>
        <taxon>Pleosporales</taxon>
        <taxon>Massarineae</taxon>
        <taxon>Lentitheciaceae</taxon>
        <taxon>Lentithecium</taxon>
    </lineage>
</organism>
<dbReference type="Proteomes" id="UP000799291">
    <property type="component" value="Unassembled WGS sequence"/>
</dbReference>
<keyword evidence="2" id="KW-1185">Reference proteome</keyword>
<accession>A0A6G1JL12</accession>
<evidence type="ECO:0000313" key="1">
    <source>
        <dbReference type="EMBL" id="KAF2690911.1"/>
    </source>
</evidence>
<proteinExistence type="predicted"/>